<dbReference type="RefSeq" id="WP_092903813.1">
    <property type="nucleotide sequence ID" value="NZ_FOZS01000002.1"/>
</dbReference>
<dbReference type="AlphaFoldDB" id="A0A1I6RGZ8"/>
<evidence type="ECO:0000256" key="1">
    <source>
        <dbReference type="SAM" id="MobiDB-lite"/>
    </source>
</evidence>
<evidence type="ECO:0000313" key="4">
    <source>
        <dbReference type="Proteomes" id="UP000199199"/>
    </source>
</evidence>
<dbReference type="PANTHER" id="PTHR34351:SF1">
    <property type="entry name" value="SLR1927 PROTEIN"/>
    <property type="match status" value="1"/>
</dbReference>
<protein>
    <submittedName>
        <fullName evidence="3">Uncharacterized conserved protein, DUF58 family, contains vWF domain</fullName>
    </submittedName>
</protein>
<sequence>MRPTRRGVAVVATLAFSWLMAWQYGSRSLSAIVFPLVIALLAAAVTVARTEAPTVTRTPVEPGFVGETRTVETAIEPNAPLSATVSDRVGASGLAVDGTENTAETTISASDRFRYDVRLEARGEHAVGPISVVVTDLLGLTKRRFEDDQTTSVLVFPKIYDLTGGSNPELQAIAAAADREHRGEFDHLREYVRGDSLRDVHWKSAAKRPDDELIVKEFDDDGDRGAISIAAECPPGYEDEMATAVASVGTYLLEQGVPVGVVLPEATRAPANGRAHQRAMLRALAVVEAGELDDRTKADADVLIRSDTTGTTVLVDGREIPFDRLRGRSSRSESPGGETRPAETDGEPPEVRS</sequence>
<dbReference type="OrthoDB" id="313155at2157"/>
<feature type="region of interest" description="Disordered" evidence="1">
    <location>
        <begin position="316"/>
        <end position="353"/>
    </location>
</feature>
<accession>A0A1I6RGZ8</accession>
<gene>
    <name evidence="3" type="ORF">SAMN04488556_1788</name>
</gene>
<keyword evidence="2" id="KW-1133">Transmembrane helix</keyword>
<proteinExistence type="predicted"/>
<keyword evidence="4" id="KW-1185">Reference proteome</keyword>
<keyword evidence="2" id="KW-0472">Membrane</keyword>
<dbReference type="EMBL" id="FOZS01000002">
    <property type="protein sequence ID" value="SFS63972.1"/>
    <property type="molecule type" value="Genomic_DNA"/>
</dbReference>
<evidence type="ECO:0000256" key="2">
    <source>
        <dbReference type="SAM" id="Phobius"/>
    </source>
</evidence>
<organism evidence="3 4">
    <name type="scientific">Halostagnicola kamekurae</name>
    <dbReference type="NCBI Taxonomy" id="619731"/>
    <lineage>
        <taxon>Archaea</taxon>
        <taxon>Methanobacteriati</taxon>
        <taxon>Methanobacteriota</taxon>
        <taxon>Stenosarchaea group</taxon>
        <taxon>Halobacteria</taxon>
        <taxon>Halobacteriales</taxon>
        <taxon>Natrialbaceae</taxon>
        <taxon>Halostagnicola</taxon>
    </lineage>
</organism>
<dbReference type="PANTHER" id="PTHR34351">
    <property type="entry name" value="SLR1927 PROTEIN-RELATED"/>
    <property type="match status" value="1"/>
</dbReference>
<feature type="compositionally biased region" description="Basic and acidic residues" evidence="1">
    <location>
        <begin position="316"/>
        <end position="326"/>
    </location>
</feature>
<evidence type="ECO:0000313" key="3">
    <source>
        <dbReference type="EMBL" id="SFS63972.1"/>
    </source>
</evidence>
<name>A0A1I6RGZ8_9EURY</name>
<reference evidence="4" key="1">
    <citation type="submission" date="2016-10" db="EMBL/GenBank/DDBJ databases">
        <authorList>
            <person name="Varghese N."/>
            <person name="Submissions S."/>
        </authorList>
    </citation>
    <scope>NUCLEOTIDE SEQUENCE [LARGE SCALE GENOMIC DNA]</scope>
    <source>
        <strain evidence="4">DSM 22427</strain>
    </source>
</reference>
<keyword evidence="2" id="KW-0812">Transmembrane</keyword>
<dbReference type="Proteomes" id="UP000199199">
    <property type="component" value="Unassembled WGS sequence"/>
</dbReference>
<feature type="compositionally biased region" description="Acidic residues" evidence="1">
    <location>
        <begin position="344"/>
        <end position="353"/>
    </location>
</feature>
<feature type="transmembrane region" description="Helical" evidence="2">
    <location>
        <begin position="31"/>
        <end position="48"/>
    </location>
</feature>